<dbReference type="GO" id="GO:0032259">
    <property type="term" value="P:methylation"/>
    <property type="evidence" value="ECO:0007669"/>
    <property type="project" value="UniProtKB-KW"/>
</dbReference>
<organism evidence="5 6">
    <name type="scientific">Geodia barretti</name>
    <name type="common">Barrett's horny sponge</name>
    <dbReference type="NCBI Taxonomy" id="519541"/>
    <lineage>
        <taxon>Eukaryota</taxon>
        <taxon>Metazoa</taxon>
        <taxon>Porifera</taxon>
        <taxon>Demospongiae</taxon>
        <taxon>Heteroscleromorpha</taxon>
        <taxon>Tetractinellida</taxon>
        <taxon>Astrophorina</taxon>
        <taxon>Geodiidae</taxon>
        <taxon>Geodia</taxon>
    </lineage>
</organism>
<comment type="caution">
    <text evidence="5">The sequence shown here is derived from an EMBL/GenBank/DDBJ whole genome shotgun (WGS) entry which is preliminary data.</text>
</comment>
<dbReference type="Pfam" id="PF10237">
    <property type="entry name" value="N6-adenineMlase"/>
    <property type="match status" value="1"/>
</dbReference>
<reference evidence="5" key="1">
    <citation type="submission" date="2023-03" db="EMBL/GenBank/DDBJ databases">
        <authorList>
            <person name="Steffen K."/>
            <person name="Cardenas P."/>
        </authorList>
    </citation>
    <scope>NUCLEOTIDE SEQUENCE</scope>
</reference>
<keyword evidence="6" id="KW-1185">Reference proteome</keyword>
<dbReference type="PANTHER" id="PTHR13200:SF0">
    <property type="entry name" value="EEF1A LYSINE METHYLTRANSFERASE 1"/>
    <property type="match status" value="1"/>
</dbReference>
<keyword evidence="4" id="KW-0808">Transferase</keyword>
<evidence type="ECO:0000313" key="5">
    <source>
        <dbReference type="EMBL" id="CAI8020944.1"/>
    </source>
</evidence>
<accession>A0AA35S103</accession>
<keyword evidence="2" id="KW-0963">Cytoplasm</keyword>
<dbReference type="AlphaFoldDB" id="A0AA35S103"/>
<dbReference type="PANTHER" id="PTHR13200">
    <property type="entry name" value="EEF1A LYSINE METHYLTRANSFERASE 1"/>
    <property type="match status" value="1"/>
</dbReference>
<evidence type="ECO:0000313" key="6">
    <source>
        <dbReference type="Proteomes" id="UP001174909"/>
    </source>
</evidence>
<evidence type="ECO:0000256" key="1">
    <source>
        <dbReference type="ARBA" id="ARBA00004496"/>
    </source>
</evidence>
<dbReference type="GO" id="GO:0003676">
    <property type="term" value="F:nucleic acid binding"/>
    <property type="evidence" value="ECO:0007669"/>
    <property type="project" value="InterPro"/>
</dbReference>
<gene>
    <name evidence="5" type="ORF">GBAR_LOCUS12474</name>
</gene>
<dbReference type="PROSITE" id="PS00092">
    <property type="entry name" value="N6_MTASE"/>
    <property type="match status" value="1"/>
</dbReference>
<dbReference type="GO" id="GO:0016279">
    <property type="term" value="F:protein-lysine N-methyltransferase activity"/>
    <property type="evidence" value="ECO:0007669"/>
    <property type="project" value="InterPro"/>
</dbReference>
<proteinExistence type="predicted"/>
<dbReference type="GO" id="GO:0005737">
    <property type="term" value="C:cytoplasm"/>
    <property type="evidence" value="ECO:0007669"/>
    <property type="project" value="UniProtKB-SubCell"/>
</dbReference>
<comment type="subcellular location">
    <subcellularLocation>
        <location evidence="1">Cytoplasm</location>
    </subcellularLocation>
</comment>
<keyword evidence="3 5" id="KW-0489">Methyltransferase</keyword>
<protein>
    <submittedName>
        <fullName evidence="5">EEF1A lysine methyltransferase 1</fullName>
    </submittedName>
</protein>
<dbReference type="InterPro" id="IPR019369">
    <property type="entry name" value="Efm5/EEF1AKMT1"/>
</dbReference>
<evidence type="ECO:0000256" key="2">
    <source>
        <dbReference type="ARBA" id="ARBA00022490"/>
    </source>
</evidence>
<dbReference type="InterPro" id="IPR041370">
    <property type="entry name" value="Mlase_EEF1AKMT1/ZCCHC4"/>
</dbReference>
<dbReference type="EMBL" id="CASHTH010001856">
    <property type="protein sequence ID" value="CAI8020944.1"/>
    <property type="molecule type" value="Genomic_DNA"/>
</dbReference>
<name>A0AA35S103_GEOBA</name>
<dbReference type="Proteomes" id="UP001174909">
    <property type="component" value="Unassembled WGS sequence"/>
</dbReference>
<dbReference type="InterPro" id="IPR002052">
    <property type="entry name" value="DNA_methylase_N6_adenine_CS"/>
</dbReference>
<sequence length="199" mass="22573">MAALQEFYTEQEERQRRFEAGAIEGAGAGGVAIEEDWKLSQFWYDDKTAVTLAKEALDGGSRRIACISCPTLYAKLLQLKPADCEIFLLEYDTRFAVYGDSFVFYDYTSPLELPETMEEKSFDVVVADPPYLSEECLQKTAQTINFLAKEKNHFVYRAIYFIAGHSRQQRDSTTKTTDAGQNCHIYLDILVIVENSTAL</sequence>
<evidence type="ECO:0000256" key="4">
    <source>
        <dbReference type="ARBA" id="ARBA00022679"/>
    </source>
</evidence>
<evidence type="ECO:0000256" key="3">
    <source>
        <dbReference type="ARBA" id="ARBA00022603"/>
    </source>
</evidence>